<dbReference type="CDD" id="cd00567">
    <property type="entry name" value="ACAD"/>
    <property type="match status" value="1"/>
</dbReference>
<protein>
    <submittedName>
        <fullName evidence="9">Pimeloyl-CoA dehydrogenase small subunit</fullName>
    </submittedName>
</protein>
<reference evidence="9 10" key="1">
    <citation type="submission" date="2018-01" db="EMBL/GenBank/DDBJ databases">
        <title>Whole genome analyses suggest that Burkholderia sensu lato contains two further novel genera in the rhizoxinica-symbiotica group Mycetohabitans gen. nov., and Trinickia gen. nov.: implications for the evolution of diazotrophy and nodulation in the Burkholderiaceae.</title>
        <authorList>
            <person name="Estrada-de los Santos P."/>
            <person name="Palmer M."/>
            <person name="Chavez-Ramirez B."/>
            <person name="Beukes C."/>
            <person name="Steenkamp E.T."/>
            <person name="Hirsch A.M."/>
            <person name="Manyaka P."/>
            <person name="Maluk M."/>
            <person name="Lafos M."/>
            <person name="Crook M."/>
            <person name="Gross E."/>
            <person name="Simon M.F."/>
            <person name="Bueno dos Reis Junior F."/>
            <person name="Poole P.S."/>
            <person name="Venter S.N."/>
            <person name="James E.K."/>
        </authorList>
    </citation>
    <scope>NUCLEOTIDE SEQUENCE [LARGE SCALE GENOMIC DNA]</scope>
    <source>
        <strain evidence="9 10">JPY 581</strain>
    </source>
</reference>
<evidence type="ECO:0000256" key="3">
    <source>
        <dbReference type="ARBA" id="ARBA00022630"/>
    </source>
</evidence>
<gene>
    <name evidence="9" type="ORF">C0Z20_11645</name>
</gene>
<dbReference type="Pfam" id="PF02771">
    <property type="entry name" value="Acyl-CoA_dh_N"/>
    <property type="match status" value="1"/>
</dbReference>
<dbReference type="Pfam" id="PF02770">
    <property type="entry name" value="Acyl-CoA_dh_M"/>
    <property type="match status" value="1"/>
</dbReference>
<dbReference type="Proteomes" id="UP000235777">
    <property type="component" value="Unassembled WGS sequence"/>
</dbReference>
<dbReference type="AlphaFoldDB" id="A0A2N7X4N8"/>
<dbReference type="InterPro" id="IPR006091">
    <property type="entry name" value="Acyl-CoA_Oxase/DH_mid-dom"/>
</dbReference>
<comment type="cofactor">
    <cofactor evidence="1">
        <name>FAD</name>
        <dbReference type="ChEBI" id="CHEBI:57692"/>
    </cofactor>
</comment>
<dbReference type="RefSeq" id="WP_102606977.1">
    <property type="nucleotide sequence ID" value="NZ_PNYC01000006.1"/>
</dbReference>
<dbReference type="EMBL" id="PNYC01000006">
    <property type="protein sequence ID" value="PMS36738.1"/>
    <property type="molecule type" value="Genomic_DNA"/>
</dbReference>
<dbReference type="GO" id="GO:0003995">
    <property type="term" value="F:acyl-CoA dehydrogenase activity"/>
    <property type="evidence" value="ECO:0007669"/>
    <property type="project" value="TreeGrafter"/>
</dbReference>
<keyword evidence="10" id="KW-1185">Reference proteome</keyword>
<keyword evidence="3" id="KW-0285">Flavoprotein</keyword>
<dbReference type="InterPro" id="IPR046373">
    <property type="entry name" value="Acyl-CoA_Oxase/DH_mid-dom_sf"/>
</dbReference>
<dbReference type="Gene3D" id="1.10.540.10">
    <property type="entry name" value="Acyl-CoA dehydrogenase/oxidase, N-terminal domain"/>
    <property type="match status" value="1"/>
</dbReference>
<accession>A0A2N7X4N8</accession>
<dbReference type="InterPro" id="IPR036250">
    <property type="entry name" value="AcylCo_DH-like_C"/>
</dbReference>
<dbReference type="Gene3D" id="1.20.140.10">
    <property type="entry name" value="Butyryl-CoA Dehydrogenase, subunit A, domain 3"/>
    <property type="match status" value="1"/>
</dbReference>
<keyword evidence="5" id="KW-0560">Oxidoreductase</keyword>
<feature type="domain" description="Acyl-CoA oxidase/dehydrogenase middle" evidence="7">
    <location>
        <begin position="123"/>
        <end position="215"/>
    </location>
</feature>
<evidence type="ECO:0000259" key="7">
    <source>
        <dbReference type="Pfam" id="PF02770"/>
    </source>
</evidence>
<feature type="domain" description="Acyl-CoA dehydrogenase/oxidase N-terminal" evidence="8">
    <location>
        <begin position="7"/>
        <end position="117"/>
    </location>
</feature>
<evidence type="ECO:0000256" key="4">
    <source>
        <dbReference type="ARBA" id="ARBA00022827"/>
    </source>
</evidence>
<sequence length="377" mass="40330">MDFTLVEEEQMLADVVGRFVEKEYDFEARRRLAATPQGWSDAHWSTLAEMGVLALNIPSEHGGLGAGPVETMLVAEAFGRGLVLEPFLSSAVIGAKLIGRAGHEARKAQMLEGLADGSLKTALATLEPGARFDLWSVATTAEPTSGGFILTGRKGVVLHGDSADILLVSARTSGEQTDKHGITLFAVDARAPGVSVKGFPALDGQRVAEVVFDGVRVDAQAVIGAVDEGYPLLEWIVDQGIFALCAEAVGAMSRLTDLTFDYLRTRKQFGSPIGKFQALQHRAADMLSAVEQAKSIVYFAAAKLGDDDEQAAHRAVTAAKALIGKSARYVAQQAVQLHGGMGMTDELAIGWYVKRLTCIDMTWGNTEHHVELYGAFL</sequence>
<comment type="caution">
    <text evidence="9">The sequence shown here is derived from an EMBL/GenBank/DDBJ whole genome shotgun (WGS) entry which is preliminary data.</text>
</comment>
<dbReference type="SUPFAM" id="SSF56645">
    <property type="entry name" value="Acyl-CoA dehydrogenase NM domain-like"/>
    <property type="match status" value="1"/>
</dbReference>
<dbReference type="PANTHER" id="PTHR43884:SF20">
    <property type="entry name" value="ACYL-COA DEHYDROGENASE FADE28"/>
    <property type="match status" value="1"/>
</dbReference>
<feature type="domain" description="Acyl-CoA dehydrogenase/oxidase C-terminal" evidence="6">
    <location>
        <begin position="228"/>
        <end position="372"/>
    </location>
</feature>
<evidence type="ECO:0000256" key="5">
    <source>
        <dbReference type="ARBA" id="ARBA00023002"/>
    </source>
</evidence>
<dbReference type="InterPro" id="IPR037069">
    <property type="entry name" value="AcylCoA_DH/ox_N_sf"/>
</dbReference>
<dbReference type="InterPro" id="IPR013786">
    <property type="entry name" value="AcylCoA_DH/ox_N"/>
</dbReference>
<comment type="similarity">
    <text evidence="2">Belongs to the acyl-CoA dehydrogenase family.</text>
</comment>
<dbReference type="InterPro" id="IPR009100">
    <property type="entry name" value="AcylCoA_DH/oxidase_NM_dom_sf"/>
</dbReference>
<dbReference type="Pfam" id="PF00441">
    <property type="entry name" value="Acyl-CoA_dh_1"/>
    <property type="match status" value="1"/>
</dbReference>
<name>A0A2N7X4N8_9BURK</name>
<evidence type="ECO:0000259" key="8">
    <source>
        <dbReference type="Pfam" id="PF02771"/>
    </source>
</evidence>
<evidence type="ECO:0000259" key="6">
    <source>
        <dbReference type="Pfam" id="PF00441"/>
    </source>
</evidence>
<proteinExistence type="inferred from homology"/>
<evidence type="ECO:0000313" key="10">
    <source>
        <dbReference type="Proteomes" id="UP000235777"/>
    </source>
</evidence>
<organism evidence="9 10">
    <name type="scientific">Trinickia symbiotica</name>
    <dbReference type="NCBI Taxonomy" id="863227"/>
    <lineage>
        <taxon>Bacteria</taxon>
        <taxon>Pseudomonadati</taxon>
        <taxon>Pseudomonadota</taxon>
        <taxon>Betaproteobacteria</taxon>
        <taxon>Burkholderiales</taxon>
        <taxon>Burkholderiaceae</taxon>
        <taxon>Trinickia</taxon>
    </lineage>
</organism>
<evidence type="ECO:0000256" key="2">
    <source>
        <dbReference type="ARBA" id="ARBA00009347"/>
    </source>
</evidence>
<dbReference type="PANTHER" id="PTHR43884">
    <property type="entry name" value="ACYL-COA DEHYDROGENASE"/>
    <property type="match status" value="1"/>
</dbReference>
<dbReference type="SUPFAM" id="SSF47203">
    <property type="entry name" value="Acyl-CoA dehydrogenase C-terminal domain-like"/>
    <property type="match status" value="1"/>
</dbReference>
<dbReference type="GO" id="GO:0050660">
    <property type="term" value="F:flavin adenine dinucleotide binding"/>
    <property type="evidence" value="ECO:0007669"/>
    <property type="project" value="InterPro"/>
</dbReference>
<dbReference type="InterPro" id="IPR009075">
    <property type="entry name" value="AcylCo_DH/oxidase_C"/>
</dbReference>
<keyword evidence="4" id="KW-0274">FAD</keyword>
<evidence type="ECO:0000256" key="1">
    <source>
        <dbReference type="ARBA" id="ARBA00001974"/>
    </source>
</evidence>
<evidence type="ECO:0000313" key="9">
    <source>
        <dbReference type="EMBL" id="PMS36738.1"/>
    </source>
</evidence>
<dbReference type="Gene3D" id="2.40.110.10">
    <property type="entry name" value="Butyryl-CoA Dehydrogenase, subunit A, domain 2"/>
    <property type="match status" value="1"/>
</dbReference>